<dbReference type="EMBL" id="JAGSOG010000410">
    <property type="protein sequence ID" value="MBR7839276.1"/>
    <property type="molecule type" value="Genomic_DNA"/>
</dbReference>
<evidence type="ECO:0000313" key="2">
    <source>
        <dbReference type="Proteomes" id="UP000675781"/>
    </source>
</evidence>
<reference evidence="1" key="1">
    <citation type="submission" date="2021-04" db="EMBL/GenBank/DDBJ databases">
        <title>Genome based classification of Actinospica acidithermotolerans sp. nov., an actinobacterium isolated from an Indonesian hot spring.</title>
        <authorList>
            <person name="Kusuma A.B."/>
            <person name="Putra K.E."/>
            <person name="Nafisah S."/>
            <person name="Loh J."/>
            <person name="Nouioui I."/>
            <person name="Goodfellow M."/>
        </authorList>
    </citation>
    <scope>NUCLEOTIDE SEQUENCE</scope>
    <source>
        <strain evidence="1">CSCA 57</strain>
    </source>
</reference>
<comment type="caution">
    <text evidence="1">The sequence shown here is derived from an EMBL/GenBank/DDBJ whole genome shotgun (WGS) entry which is preliminary data.</text>
</comment>
<organism evidence="1 2">
    <name type="scientific">Actinospica durhamensis</name>
    <dbReference type="NCBI Taxonomy" id="1508375"/>
    <lineage>
        <taxon>Bacteria</taxon>
        <taxon>Bacillati</taxon>
        <taxon>Actinomycetota</taxon>
        <taxon>Actinomycetes</taxon>
        <taxon>Catenulisporales</taxon>
        <taxon>Actinospicaceae</taxon>
        <taxon>Actinospica</taxon>
    </lineage>
</organism>
<dbReference type="Gene3D" id="3.40.30.10">
    <property type="entry name" value="Glutaredoxin"/>
    <property type="match status" value="1"/>
</dbReference>
<dbReference type="Proteomes" id="UP000675781">
    <property type="component" value="Unassembled WGS sequence"/>
</dbReference>
<gene>
    <name evidence="1" type="ORF">KDL01_38805</name>
</gene>
<proteinExistence type="predicted"/>
<name>A0A941IWF4_9ACTN</name>
<protein>
    <submittedName>
        <fullName evidence="1">Thioredoxin family protein</fullName>
    </submittedName>
</protein>
<keyword evidence="2" id="KW-1185">Reference proteome</keyword>
<dbReference type="AlphaFoldDB" id="A0A941IWF4"/>
<dbReference type="RefSeq" id="WP_212533715.1">
    <property type="nucleotide sequence ID" value="NZ_JAGSOG010000410.1"/>
</dbReference>
<evidence type="ECO:0000313" key="1">
    <source>
        <dbReference type="EMBL" id="MBR7839276.1"/>
    </source>
</evidence>
<accession>A0A941IWF4</accession>
<sequence length="102" mass="10395">MQITVLAVPECPNSALAVERVTAALGSRAARVDLVEVDDQEQAVELGMSGSPTILLDGVDPFATDATAPSLSCRLYREDDGAVSGAPSLAALNRVIAGVPGC</sequence>